<comment type="similarity">
    <text evidence="1">Belongs to the short-chain dehydrogenases/reductases (SDR) family.</text>
</comment>
<evidence type="ECO:0000313" key="3">
    <source>
        <dbReference type="Proteomes" id="UP000051576"/>
    </source>
</evidence>
<protein>
    <submittedName>
        <fullName evidence="2">3-oxoacyl-[acyl-carrier protein] reductase</fullName>
    </submittedName>
</protein>
<sequence length="242" mass="26075">MIKWALIIGASGDIGTQVAKDLAAAGWSLYLHYFKSSERAHQLQKQLAIKFTKQDFLLVQADLTAIRAVDELSQRLFSLDAIIFAQGTTSYGLFQQLPPSEMAKMVQMQLLSPLYLIQVTADKLAINHFGRIIFIGSIYGGVGSAMEVGYSTVKGALSAFASAYSKEVASLGVTVNVIAPGAVATRMNNMFSATVRQAVAAEIPAGHFANSQEISYWVKAILAPAADYLTGQTIYVTGGWLK</sequence>
<dbReference type="InterPro" id="IPR050259">
    <property type="entry name" value="SDR"/>
</dbReference>
<organism evidence="2 3">
    <name type="scientific">Liquorilactobacillus vini DSM 20605</name>
    <dbReference type="NCBI Taxonomy" id="1133569"/>
    <lineage>
        <taxon>Bacteria</taxon>
        <taxon>Bacillati</taxon>
        <taxon>Bacillota</taxon>
        <taxon>Bacilli</taxon>
        <taxon>Lactobacillales</taxon>
        <taxon>Lactobacillaceae</taxon>
        <taxon>Liquorilactobacillus</taxon>
    </lineage>
</organism>
<dbReference type="Pfam" id="PF00106">
    <property type="entry name" value="adh_short"/>
    <property type="match status" value="1"/>
</dbReference>
<dbReference type="Gene3D" id="3.40.50.720">
    <property type="entry name" value="NAD(P)-binding Rossmann-like Domain"/>
    <property type="match status" value="1"/>
</dbReference>
<dbReference type="InterPro" id="IPR002347">
    <property type="entry name" value="SDR_fam"/>
</dbReference>
<dbReference type="eggNOG" id="COG1028">
    <property type="taxonomic scope" value="Bacteria"/>
</dbReference>
<proteinExistence type="inferred from homology"/>
<dbReference type="PATRIC" id="fig|1133569.4.peg.2252"/>
<dbReference type="AlphaFoldDB" id="A0A0R2BYB6"/>
<dbReference type="InterPro" id="IPR036291">
    <property type="entry name" value="NAD(P)-bd_dom_sf"/>
</dbReference>
<evidence type="ECO:0000313" key="2">
    <source>
        <dbReference type="EMBL" id="KRM84248.1"/>
    </source>
</evidence>
<reference evidence="2 3" key="1">
    <citation type="journal article" date="2015" name="Genome Announc.">
        <title>Expanding the biotechnology potential of lactobacilli through comparative genomics of 213 strains and associated genera.</title>
        <authorList>
            <person name="Sun Z."/>
            <person name="Harris H.M."/>
            <person name="McCann A."/>
            <person name="Guo C."/>
            <person name="Argimon S."/>
            <person name="Zhang W."/>
            <person name="Yang X."/>
            <person name="Jeffery I.B."/>
            <person name="Cooney J.C."/>
            <person name="Kagawa T.F."/>
            <person name="Liu W."/>
            <person name="Song Y."/>
            <person name="Salvetti E."/>
            <person name="Wrobel A."/>
            <person name="Rasinkangas P."/>
            <person name="Parkhill J."/>
            <person name="Rea M.C."/>
            <person name="O'Sullivan O."/>
            <person name="Ritari J."/>
            <person name="Douillard F.P."/>
            <person name="Paul Ross R."/>
            <person name="Yang R."/>
            <person name="Briner A.E."/>
            <person name="Felis G.E."/>
            <person name="de Vos W.M."/>
            <person name="Barrangou R."/>
            <person name="Klaenhammer T.R."/>
            <person name="Caufield P.W."/>
            <person name="Cui Y."/>
            <person name="Zhang H."/>
            <person name="O'Toole P.W."/>
        </authorList>
    </citation>
    <scope>NUCLEOTIDE SEQUENCE [LARGE SCALE GENOMIC DNA]</scope>
    <source>
        <strain evidence="2 3">DSM 20605</strain>
    </source>
</reference>
<name>A0A0R2BYB6_9LACO</name>
<dbReference type="NCBIfam" id="NF047420">
    <property type="entry name" value="EF_P_mod_YmfI"/>
    <property type="match status" value="1"/>
</dbReference>
<dbReference type="EMBL" id="AYYX01000087">
    <property type="protein sequence ID" value="KRM84248.1"/>
    <property type="molecule type" value="Genomic_DNA"/>
</dbReference>
<dbReference type="PANTHER" id="PTHR42879:SF2">
    <property type="entry name" value="3-OXOACYL-[ACYL-CARRIER-PROTEIN] REDUCTASE FABG"/>
    <property type="match status" value="1"/>
</dbReference>
<keyword evidence="3" id="KW-1185">Reference proteome</keyword>
<dbReference type="PRINTS" id="PR00081">
    <property type="entry name" value="GDHRDH"/>
</dbReference>
<dbReference type="STRING" id="1133569.FD21_GL002088"/>
<comment type="caution">
    <text evidence="2">The sequence shown here is derived from an EMBL/GenBank/DDBJ whole genome shotgun (WGS) entry which is preliminary data.</text>
</comment>
<dbReference type="SUPFAM" id="SSF51735">
    <property type="entry name" value="NAD(P)-binding Rossmann-fold domains"/>
    <property type="match status" value="1"/>
</dbReference>
<dbReference type="CDD" id="cd05233">
    <property type="entry name" value="SDR_c"/>
    <property type="match status" value="1"/>
</dbReference>
<accession>A0A0R2BYB6</accession>
<gene>
    <name evidence="2" type="ORF">FD21_GL002088</name>
</gene>
<dbReference type="Proteomes" id="UP000051576">
    <property type="component" value="Unassembled WGS sequence"/>
</dbReference>
<evidence type="ECO:0000256" key="1">
    <source>
        <dbReference type="ARBA" id="ARBA00006484"/>
    </source>
</evidence>
<dbReference type="PANTHER" id="PTHR42879">
    <property type="entry name" value="3-OXOACYL-(ACYL-CARRIER-PROTEIN) REDUCTASE"/>
    <property type="match status" value="1"/>
</dbReference>